<keyword evidence="19 22" id="KW-0675">Receptor</keyword>
<dbReference type="PANTHER" id="PTHR24423:SF633">
    <property type="entry name" value="ETHYLENE RECEPTOR 2"/>
    <property type="match status" value="1"/>
</dbReference>
<evidence type="ECO:0000256" key="21">
    <source>
        <dbReference type="ARBA" id="ARBA00062048"/>
    </source>
</evidence>
<evidence type="ECO:0000256" key="11">
    <source>
        <dbReference type="ARBA" id="ARBA00022824"/>
    </source>
</evidence>
<feature type="chain" id="PRO_5022896439" description="Ethylene receptor" evidence="29">
    <location>
        <begin position="21"/>
        <end position="762"/>
    </location>
</feature>
<keyword evidence="7 22" id="KW-0479">Metal-binding</keyword>
<evidence type="ECO:0000256" key="14">
    <source>
        <dbReference type="ARBA" id="ARBA00022989"/>
    </source>
</evidence>
<protein>
    <recommendedName>
        <fullName evidence="22">Ethylene receptor</fullName>
    </recommendedName>
</protein>
<feature type="domain" description="Response regulatory" evidence="31">
    <location>
        <begin position="637"/>
        <end position="755"/>
    </location>
</feature>
<evidence type="ECO:0000256" key="19">
    <source>
        <dbReference type="ARBA" id="ARBA00023170"/>
    </source>
</evidence>
<dbReference type="InterPro" id="IPR036097">
    <property type="entry name" value="HisK_dim/P_sf"/>
</dbReference>
<evidence type="ECO:0000256" key="7">
    <source>
        <dbReference type="ARBA" id="ARBA00022723"/>
    </source>
</evidence>
<evidence type="ECO:0000256" key="25">
    <source>
        <dbReference type="PIRSR" id="PIRSR026389-4"/>
    </source>
</evidence>
<dbReference type="FunFam" id="1.10.287.130:FF:000087">
    <property type="entry name" value="Ethylene receptor 4"/>
    <property type="match status" value="1"/>
</dbReference>
<keyword evidence="6 28" id="KW-0812">Transmembrane</keyword>
<evidence type="ECO:0000256" key="29">
    <source>
        <dbReference type="SAM" id="SignalP"/>
    </source>
</evidence>
<dbReference type="Gene3D" id="3.30.450.40">
    <property type="match status" value="1"/>
</dbReference>
<feature type="transmembrane region" description="Helical" evidence="28">
    <location>
        <begin position="106"/>
        <end position="136"/>
    </location>
</feature>
<dbReference type="InterPro" id="IPR058544">
    <property type="entry name" value="ETR1_N"/>
</dbReference>
<dbReference type="Gene3D" id="3.30.565.10">
    <property type="entry name" value="Histidine kinase-like ATPase, C-terminal domain"/>
    <property type="match status" value="1"/>
</dbReference>
<dbReference type="GO" id="GO:0005789">
    <property type="term" value="C:endoplasmic reticulum membrane"/>
    <property type="evidence" value="ECO:0007669"/>
    <property type="project" value="UniProtKB-SubCell"/>
</dbReference>
<keyword evidence="8 22" id="KW-0547">Nucleotide-binding</keyword>
<evidence type="ECO:0000256" key="27">
    <source>
        <dbReference type="SAM" id="Coils"/>
    </source>
</evidence>
<dbReference type="GO" id="GO:0046872">
    <property type="term" value="F:metal ion binding"/>
    <property type="evidence" value="ECO:0007669"/>
    <property type="project" value="UniProtKB-UniRule"/>
</dbReference>
<keyword evidence="9 22" id="KW-0936">Ethylene signaling pathway</keyword>
<dbReference type="SMART" id="SM00065">
    <property type="entry name" value="GAF"/>
    <property type="match status" value="1"/>
</dbReference>
<dbReference type="GO" id="GO:0010105">
    <property type="term" value="P:negative regulation of ethylene-activated signaling pathway"/>
    <property type="evidence" value="ECO:0007669"/>
    <property type="project" value="UniProtKB-ARBA"/>
</dbReference>
<keyword evidence="11 22" id="KW-0256">Endoplasmic reticulum</keyword>
<comment type="function">
    <text evidence="20">Ethylene receptor related to bacterial two-component regulators. Acts as a redundant negative regulator of ethylene signaling.</text>
</comment>
<comment type="cofactor">
    <cofactor evidence="23">
        <name>Cu cation</name>
        <dbReference type="ChEBI" id="CHEBI:23378"/>
    </cofactor>
    <text evidence="23">Binds 1 copper ion per dimer.</text>
</comment>
<evidence type="ECO:0000256" key="8">
    <source>
        <dbReference type="ARBA" id="ARBA00022741"/>
    </source>
</evidence>
<evidence type="ECO:0000256" key="6">
    <source>
        <dbReference type="ARBA" id="ARBA00022692"/>
    </source>
</evidence>
<feature type="binding site" evidence="23">
    <location>
        <position position="92"/>
    </location>
    <ligand>
        <name>Cu cation</name>
        <dbReference type="ChEBI" id="CHEBI:23378"/>
    </ligand>
</feature>
<evidence type="ECO:0000256" key="15">
    <source>
        <dbReference type="ARBA" id="ARBA00023008"/>
    </source>
</evidence>
<dbReference type="SMART" id="SM00388">
    <property type="entry name" value="HisKA"/>
    <property type="match status" value="1"/>
</dbReference>
<evidence type="ECO:0000256" key="13">
    <source>
        <dbReference type="ARBA" id="ARBA00022843"/>
    </source>
</evidence>
<dbReference type="CDD" id="cd19933">
    <property type="entry name" value="REC_ETR-like"/>
    <property type="match status" value="1"/>
</dbReference>
<organism evidence="32">
    <name type="scientific">Davidia involucrata</name>
    <name type="common">Dove tree</name>
    <dbReference type="NCBI Taxonomy" id="16924"/>
    <lineage>
        <taxon>Eukaryota</taxon>
        <taxon>Viridiplantae</taxon>
        <taxon>Streptophyta</taxon>
        <taxon>Embryophyta</taxon>
        <taxon>Tracheophyta</taxon>
        <taxon>Spermatophyta</taxon>
        <taxon>Magnoliopsida</taxon>
        <taxon>eudicotyledons</taxon>
        <taxon>Gunneridae</taxon>
        <taxon>Pentapetalae</taxon>
        <taxon>asterids</taxon>
        <taxon>Cornales</taxon>
        <taxon>Nyssaceae</taxon>
        <taxon>Davidia</taxon>
    </lineage>
</organism>
<comment type="subcellular location">
    <subcellularLocation>
        <location evidence="1">Endoplasmic reticulum membrane</location>
        <topology evidence="1">Multi-pass membrane protein</topology>
    </subcellularLocation>
</comment>
<dbReference type="GO" id="GO:0038199">
    <property type="term" value="F:ethylene receptor activity"/>
    <property type="evidence" value="ECO:0007669"/>
    <property type="project" value="UniProtKB-UniRule"/>
</dbReference>
<evidence type="ECO:0000256" key="24">
    <source>
        <dbReference type="PIRSR" id="PIRSR026389-3"/>
    </source>
</evidence>
<keyword evidence="14 28" id="KW-1133">Transmembrane helix</keyword>
<dbReference type="AlphaFoldDB" id="A0A5B6ZMJ7"/>
<keyword evidence="29" id="KW-0732">Signal</keyword>
<evidence type="ECO:0000256" key="5">
    <source>
        <dbReference type="ARBA" id="ARBA00022679"/>
    </source>
</evidence>
<comment type="similarity">
    <text evidence="2 22">Belongs to the ethylene receptor family.</text>
</comment>
<evidence type="ECO:0000256" key="23">
    <source>
        <dbReference type="PIRSR" id="PIRSR026389-2"/>
    </source>
</evidence>
<dbReference type="Pfam" id="PF00512">
    <property type="entry name" value="HisKA"/>
    <property type="match status" value="1"/>
</dbReference>
<keyword evidence="4 26" id="KW-0597">Phosphoprotein</keyword>
<evidence type="ECO:0000259" key="30">
    <source>
        <dbReference type="PROSITE" id="PS50109"/>
    </source>
</evidence>
<keyword evidence="5 22" id="KW-0808">Transferase</keyword>
<dbReference type="Gene3D" id="1.10.287.130">
    <property type="match status" value="1"/>
</dbReference>
<feature type="transmembrane region" description="Helical" evidence="28">
    <location>
        <begin position="50"/>
        <end position="67"/>
    </location>
</feature>
<evidence type="ECO:0000256" key="16">
    <source>
        <dbReference type="ARBA" id="ARBA00023012"/>
    </source>
</evidence>
<dbReference type="Pfam" id="PF01590">
    <property type="entry name" value="GAF"/>
    <property type="match status" value="1"/>
</dbReference>
<name>A0A5B6ZMJ7_DAVIN</name>
<dbReference type="GO" id="GO:0004674">
    <property type="term" value="F:protein serine/threonine kinase activity"/>
    <property type="evidence" value="ECO:0007669"/>
    <property type="project" value="UniProtKB-ARBA"/>
</dbReference>
<evidence type="ECO:0000256" key="28">
    <source>
        <dbReference type="SAM" id="Phobius"/>
    </source>
</evidence>
<feature type="binding site" evidence="23">
    <location>
        <position position="88"/>
    </location>
    <ligand>
        <name>Cu cation</name>
        <dbReference type="ChEBI" id="CHEBI:23378"/>
    </ligand>
</feature>
<dbReference type="Gene3D" id="3.40.50.2300">
    <property type="match status" value="1"/>
</dbReference>
<dbReference type="SUPFAM" id="SSF47384">
    <property type="entry name" value="Homodimeric domain of signal transducing histidine kinase"/>
    <property type="match status" value="1"/>
</dbReference>
<comment type="function">
    <text evidence="22">May act early in the ethylene signal transduction pathway, possibly as an ethylene receptor, or as a regulator of the pathway.</text>
</comment>
<dbReference type="SUPFAM" id="SSF55874">
    <property type="entry name" value="ATPase domain of HSP90 chaperone/DNA topoisomerase II/histidine kinase"/>
    <property type="match status" value="1"/>
</dbReference>
<evidence type="ECO:0000256" key="26">
    <source>
        <dbReference type="PROSITE-ProRule" id="PRU00169"/>
    </source>
</evidence>
<dbReference type="PANTHER" id="PTHR24423">
    <property type="entry name" value="TWO-COMPONENT SENSOR HISTIDINE KINASE"/>
    <property type="match status" value="1"/>
</dbReference>
<evidence type="ECO:0000256" key="22">
    <source>
        <dbReference type="PIRNR" id="PIRNR026389"/>
    </source>
</evidence>
<dbReference type="SMART" id="SM00448">
    <property type="entry name" value="REC"/>
    <property type="match status" value="1"/>
</dbReference>
<dbReference type="CDD" id="cd16938">
    <property type="entry name" value="HATPase_ETR2_ERS2-EIN4-like"/>
    <property type="match status" value="1"/>
</dbReference>
<dbReference type="GO" id="GO:0005524">
    <property type="term" value="F:ATP binding"/>
    <property type="evidence" value="ECO:0007669"/>
    <property type="project" value="UniProtKB-UniRule"/>
</dbReference>
<keyword evidence="15 22" id="KW-0186">Copper</keyword>
<dbReference type="InterPro" id="IPR014525">
    <property type="entry name" value="ETR"/>
</dbReference>
<dbReference type="SUPFAM" id="SSF52172">
    <property type="entry name" value="CheY-like"/>
    <property type="match status" value="1"/>
</dbReference>
<evidence type="ECO:0000256" key="9">
    <source>
        <dbReference type="ARBA" id="ARBA00022745"/>
    </source>
</evidence>
<keyword evidence="17 22" id="KW-0472">Membrane</keyword>
<keyword evidence="27" id="KW-0175">Coiled coil</keyword>
<dbReference type="PROSITE" id="PS50109">
    <property type="entry name" value="HIS_KIN"/>
    <property type="match status" value="1"/>
</dbReference>
<dbReference type="PROSITE" id="PS50110">
    <property type="entry name" value="RESPONSE_REGULATORY"/>
    <property type="match status" value="1"/>
</dbReference>
<keyword evidence="12 22" id="KW-0067">ATP-binding</keyword>
<gene>
    <name evidence="32" type="ORF">Din_014920</name>
</gene>
<dbReference type="Pfam" id="PF25487">
    <property type="entry name" value="ETR1_N"/>
    <property type="match status" value="1"/>
</dbReference>
<dbReference type="InterPro" id="IPR001789">
    <property type="entry name" value="Sig_transdc_resp-reg_receiver"/>
</dbReference>
<dbReference type="InterPro" id="IPR036890">
    <property type="entry name" value="HATPase_C_sf"/>
</dbReference>
<keyword evidence="10 22" id="KW-0418">Kinase</keyword>
<evidence type="ECO:0000256" key="20">
    <source>
        <dbReference type="ARBA" id="ARBA00056860"/>
    </source>
</evidence>
<feature type="domain" description="Histidine kinase" evidence="30">
    <location>
        <begin position="374"/>
        <end position="607"/>
    </location>
</feature>
<keyword evidence="16 22" id="KW-0902">Two-component regulatory system</keyword>
<feature type="disulfide bond" description="Interchain" evidence="24">
    <location>
        <position position="30"/>
    </location>
</feature>
<dbReference type="InterPro" id="IPR003018">
    <property type="entry name" value="GAF"/>
</dbReference>
<feature type="transmembrane region" description="Helical" evidence="28">
    <location>
        <begin position="74"/>
        <end position="94"/>
    </location>
</feature>
<dbReference type="GO" id="GO:0051740">
    <property type="term" value="F:ethylene binding"/>
    <property type="evidence" value="ECO:0007669"/>
    <property type="project" value="UniProtKB-UniRule"/>
</dbReference>
<dbReference type="Pfam" id="PF00072">
    <property type="entry name" value="Response_reg"/>
    <property type="match status" value="1"/>
</dbReference>
<dbReference type="SUPFAM" id="SSF55781">
    <property type="entry name" value="GAF domain-like"/>
    <property type="match status" value="1"/>
</dbReference>
<feature type="modified residue" description="4-aspartylphosphate" evidence="26">
    <location>
        <position position="688"/>
    </location>
</feature>
<dbReference type="InterPro" id="IPR003661">
    <property type="entry name" value="HisK_dim/P_dom"/>
</dbReference>
<dbReference type="InterPro" id="IPR005467">
    <property type="entry name" value="His_kinase_dom"/>
</dbReference>
<dbReference type="CDD" id="cd00082">
    <property type="entry name" value="HisKA"/>
    <property type="match status" value="1"/>
</dbReference>
<evidence type="ECO:0000256" key="1">
    <source>
        <dbReference type="ARBA" id="ARBA00004477"/>
    </source>
</evidence>
<dbReference type="InterPro" id="IPR011006">
    <property type="entry name" value="CheY-like_superfamily"/>
</dbReference>
<dbReference type="GO" id="GO:0000155">
    <property type="term" value="F:phosphorelay sensor kinase activity"/>
    <property type="evidence" value="ECO:0007669"/>
    <property type="project" value="InterPro"/>
</dbReference>
<evidence type="ECO:0000256" key="12">
    <source>
        <dbReference type="ARBA" id="ARBA00022840"/>
    </source>
</evidence>
<evidence type="ECO:0000256" key="2">
    <source>
        <dbReference type="ARBA" id="ARBA00009842"/>
    </source>
</evidence>
<evidence type="ECO:0000256" key="10">
    <source>
        <dbReference type="ARBA" id="ARBA00022777"/>
    </source>
</evidence>
<keyword evidence="18 24" id="KW-1015">Disulfide bond</keyword>
<keyword evidence="13" id="KW-0832">Ubl conjugation</keyword>
<dbReference type="InterPro" id="IPR029016">
    <property type="entry name" value="GAF-like_dom_sf"/>
</dbReference>
<evidence type="ECO:0000256" key="3">
    <source>
        <dbReference type="ARBA" id="ARBA00022499"/>
    </source>
</evidence>
<proteinExistence type="inferred from homology"/>
<reference evidence="32" key="1">
    <citation type="submission" date="2019-08" db="EMBL/GenBank/DDBJ databases">
        <title>Reference gene set and small RNA set construction with multiple tissues from Davidia involucrata Baill.</title>
        <authorList>
            <person name="Yang H."/>
            <person name="Zhou C."/>
            <person name="Li G."/>
            <person name="Wang J."/>
            <person name="Gao P."/>
            <person name="Wang M."/>
            <person name="Wang R."/>
            <person name="Zhao Y."/>
        </authorList>
    </citation>
    <scope>NUCLEOTIDE SEQUENCE</scope>
    <source>
        <tissue evidence="32">Mixed with DoveR01_LX</tissue>
    </source>
</reference>
<dbReference type="PIRSF" id="PIRSF026389">
    <property type="entry name" value="Ethyln_sen_HK"/>
    <property type="match status" value="1"/>
</dbReference>
<evidence type="ECO:0000256" key="17">
    <source>
        <dbReference type="ARBA" id="ARBA00023136"/>
    </source>
</evidence>
<feature type="coiled-coil region" evidence="27">
    <location>
        <begin position="337"/>
        <end position="367"/>
    </location>
</feature>
<sequence length="762" mass="84716">MLKTLASGLLISSLLFSVSGADNGFPRCNCDEEGFWGIESILECQRVSDFLIAVAYFSIPIELLYFVSCSNVPFKWVLFQFIAFIVLCGLTHLLNGWTYGPHPFQLMLALTIFKFLTALVSCATSITLITLIPLLLKVKVREFMLKKKTWDLGREVGIIKKQKEAGWHVRMLTQEIRKSLDRHTILYTTLVELSKTLDLQNCAVWMPNENKTEMNLTHELKGRNFSSMYDFSIPISDPDVRKIKESDGVKILDPDSPLAAASSERSGEPGPVAAIRMPMLRVCNFKGGTPELIQACYAILVLVLPGGQARSWSNQELEIVEVVADQVAVALSHAAVLEESQLMREKLEEQNRALQQAKQDAMMASQARNSFQKVMSNGMRRPMHSILGLLSMMQDENLSSQQQMLVDAMVKTSNVLSTLINDVMDISTKDNGRFPLEMRSFRLHSMLKEAACLAKCLCVYRGYGFAVDVDKSLPDHVMGDERRVFQVILHMVGNLLNGSTGGGYVTFRIYSESGSQGRNDQRWTAWRPSSSDGYIYVKFEIGIKNSQLEGSSSSAHFGGWGYCSSGVEESLSFSVCKKLVQLMQGNIRVVVPNPEGFDQSMALVLRFQLRPSIVIGISESGESSDHPHSNSLLRGLKVLLADDDDVNRAVTRKLLEKLGCIVSTVSSGYDCLSALGPAVSSFQIVVLDLHMPDLDGFEVATRIRKFRSRSWPLIIALTATGDEDVRDRCLQIGMNGVIRKPVLLQGIADELRKVLLQANKVV</sequence>
<comment type="subunit">
    <text evidence="21">Heteromer with ETR1. Binds to MRF3/ECIP1.</text>
</comment>
<dbReference type="EMBL" id="GHES01014920">
    <property type="protein sequence ID" value="MPA45479.1"/>
    <property type="molecule type" value="Transcribed_RNA"/>
</dbReference>
<feature type="disulfide bond" description="Interchain" evidence="24">
    <location>
        <position position="28"/>
    </location>
</feature>
<feature type="signal peptide" evidence="29">
    <location>
        <begin position="1"/>
        <end position="20"/>
    </location>
</feature>
<evidence type="ECO:0000256" key="18">
    <source>
        <dbReference type="ARBA" id="ARBA00023157"/>
    </source>
</evidence>
<feature type="cross-link" description="Glycyl lysine isopeptide (Lys-Gly) (interchain with G-Cter in ubiquitin)" evidence="25">
    <location>
        <position position="740"/>
    </location>
</feature>
<dbReference type="FunFam" id="3.40.50.2300:FF:000240">
    <property type="entry name" value="Ethylene receptor"/>
    <property type="match status" value="1"/>
</dbReference>
<evidence type="ECO:0000256" key="4">
    <source>
        <dbReference type="ARBA" id="ARBA00022553"/>
    </source>
</evidence>
<evidence type="ECO:0000313" key="32">
    <source>
        <dbReference type="EMBL" id="MPA45479.1"/>
    </source>
</evidence>
<evidence type="ECO:0000259" key="31">
    <source>
        <dbReference type="PROSITE" id="PS50110"/>
    </source>
</evidence>
<accession>A0A5B6ZMJ7</accession>
<keyword evidence="3" id="KW-1017">Isopeptide bond</keyword>